<gene>
    <name evidence="1" type="ORF">CU098_012342</name>
</gene>
<dbReference type="Proteomes" id="UP000253551">
    <property type="component" value="Unassembled WGS sequence"/>
</dbReference>
<dbReference type="AlphaFoldDB" id="A0A367KR14"/>
<evidence type="ECO:0000313" key="1">
    <source>
        <dbReference type="EMBL" id="RCI04302.1"/>
    </source>
</evidence>
<dbReference type="EMBL" id="PJQM01000723">
    <property type="protein sequence ID" value="RCI04302.1"/>
    <property type="molecule type" value="Genomic_DNA"/>
</dbReference>
<dbReference type="OrthoDB" id="2209126at2759"/>
<sequence>MTTPENQIIFLDLTGNRSPPQQNTQDENVALPSTHDNAETILYSFVENSPSVADLLWSKKKSGQDEFLTLTPETEDDMILQDSEIQSTHDNYF</sequence>
<reference evidence="1 2" key="1">
    <citation type="journal article" date="2018" name="G3 (Bethesda)">
        <title>Phylogenetic and Phylogenomic Definition of Rhizopus Species.</title>
        <authorList>
            <person name="Gryganskyi A.P."/>
            <person name="Golan J."/>
            <person name="Dolatabadi S."/>
            <person name="Mondo S."/>
            <person name="Robb S."/>
            <person name="Idnurm A."/>
            <person name="Muszewska A."/>
            <person name="Steczkiewicz K."/>
            <person name="Masonjones S."/>
            <person name="Liao H.L."/>
            <person name="Gajdeczka M.T."/>
            <person name="Anike F."/>
            <person name="Vuek A."/>
            <person name="Anishchenko I.M."/>
            <person name="Voigt K."/>
            <person name="de Hoog G.S."/>
            <person name="Smith M.E."/>
            <person name="Heitman J."/>
            <person name="Vilgalys R."/>
            <person name="Stajich J.E."/>
        </authorList>
    </citation>
    <scope>NUCLEOTIDE SEQUENCE [LARGE SCALE GENOMIC DNA]</scope>
    <source>
        <strain evidence="1 2">LSU 92-RS-03</strain>
    </source>
</reference>
<accession>A0A367KR14</accession>
<evidence type="ECO:0000313" key="2">
    <source>
        <dbReference type="Proteomes" id="UP000253551"/>
    </source>
</evidence>
<keyword evidence="2" id="KW-1185">Reference proteome</keyword>
<dbReference type="STRING" id="4846.A0A367KR14"/>
<protein>
    <submittedName>
        <fullName evidence="1">Uncharacterized protein</fullName>
    </submittedName>
</protein>
<comment type="caution">
    <text evidence="1">The sequence shown here is derived from an EMBL/GenBank/DDBJ whole genome shotgun (WGS) entry which is preliminary data.</text>
</comment>
<organism evidence="1 2">
    <name type="scientific">Rhizopus stolonifer</name>
    <name type="common">Rhizopus nigricans</name>
    <dbReference type="NCBI Taxonomy" id="4846"/>
    <lineage>
        <taxon>Eukaryota</taxon>
        <taxon>Fungi</taxon>
        <taxon>Fungi incertae sedis</taxon>
        <taxon>Mucoromycota</taxon>
        <taxon>Mucoromycotina</taxon>
        <taxon>Mucoromycetes</taxon>
        <taxon>Mucorales</taxon>
        <taxon>Mucorineae</taxon>
        <taxon>Rhizopodaceae</taxon>
        <taxon>Rhizopus</taxon>
    </lineage>
</organism>
<proteinExistence type="predicted"/>
<name>A0A367KR14_RHIST</name>